<organism evidence="2 3">
    <name type="scientific">Streptomyces tendae</name>
    <dbReference type="NCBI Taxonomy" id="1932"/>
    <lineage>
        <taxon>Bacteria</taxon>
        <taxon>Bacillati</taxon>
        <taxon>Actinomycetota</taxon>
        <taxon>Actinomycetes</taxon>
        <taxon>Kitasatosporales</taxon>
        <taxon>Streptomycetaceae</taxon>
        <taxon>Streptomyces</taxon>
    </lineage>
</organism>
<evidence type="ECO:0000313" key="2">
    <source>
        <dbReference type="EMBL" id="QER87842.1"/>
    </source>
</evidence>
<protein>
    <submittedName>
        <fullName evidence="2">SgcJ/EcaC family oxidoreductase</fullName>
    </submittedName>
</protein>
<dbReference type="NCBIfam" id="TIGR02246">
    <property type="entry name" value="SgcJ/EcaC family oxidoreductase"/>
    <property type="match status" value="1"/>
</dbReference>
<dbReference type="InterPro" id="IPR011944">
    <property type="entry name" value="Steroid_delta5-4_isomerase"/>
</dbReference>
<gene>
    <name evidence="2" type="ORF">F3L20_20165</name>
</gene>
<reference evidence="2 3" key="1">
    <citation type="submission" date="2019-09" db="EMBL/GenBank/DDBJ databases">
        <title>Draft genome sequence of the Ebosin-producing strain Streptomyces sp. 139.</title>
        <authorList>
            <person name="Ai L."/>
            <person name="Geng M."/>
            <person name="Ma M."/>
            <person name="Bai L."/>
        </authorList>
    </citation>
    <scope>NUCLEOTIDE SEQUENCE [LARGE SCALE GENOMIC DNA]</scope>
    <source>
        <strain evidence="2 3">139</strain>
    </source>
</reference>
<accession>A0ABX5ZVS3</accession>
<dbReference type="InterPro" id="IPR032710">
    <property type="entry name" value="NTF2-like_dom_sf"/>
</dbReference>
<keyword evidence="3" id="KW-1185">Reference proteome</keyword>
<dbReference type="Pfam" id="PF13474">
    <property type="entry name" value="SnoaL_3"/>
    <property type="match status" value="1"/>
</dbReference>
<sequence>MTHPMHDVLDRWKTAFDSHRPDTMAELFTPDALFQGFGPEVVAGRDAVRAYYEAVAEDRRADVTVLHTYTIGEQVAGGFADVTFSAPSGWEAKVHMSLVLRRDDGWRIRQYHVSRIAAGD</sequence>
<dbReference type="RefSeq" id="WP_150155552.1">
    <property type="nucleotide sequence ID" value="NZ_CP043959.1"/>
</dbReference>
<dbReference type="Proteomes" id="UP000324308">
    <property type="component" value="Chromosome"/>
</dbReference>
<feature type="domain" description="SnoaL-like" evidence="1">
    <location>
        <begin position="7"/>
        <end position="116"/>
    </location>
</feature>
<dbReference type="InterPro" id="IPR037401">
    <property type="entry name" value="SnoaL-like"/>
</dbReference>
<proteinExistence type="predicted"/>
<dbReference type="EMBL" id="CP043959">
    <property type="protein sequence ID" value="QER87842.1"/>
    <property type="molecule type" value="Genomic_DNA"/>
</dbReference>
<dbReference type="SUPFAM" id="SSF54427">
    <property type="entry name" value="NTF2-like"/>
    <property type="match status" value="1"/>
</dbReference>
<dbReference type="Gene3D" id="3.10.450.50">
    <property type="match status" value="1"/>
</dbReference>
<evidence type="ECO:0000259" key="1">
    <source>
        <dbReference type="Pfam" id="PF13474"/>
    </source>
</evidence>
<evidence type="ECO:0000313" key="3">
    <source>
        <dbReference type="Proteomes" id="UP000324308"/>
    </source>
</evidence>
<name>A0ABX5ZVS3_STRTE</name>